<dbReference type="InterPro" id="IPR023211">
    <property type="entry name" value="DNA_pol_palm_dom_sf"/>
</dbReference>
<dbReference type="PRINTS" id="PR00106">
    <property type="entry name" value="DNAPOLB"/>
</dbReference>
<dbReference type="SUPFAM" id="SSF53098">
    <property type="entry name" value="Ribonuclease H-like"/>
    <property type="match status" value="1"/>
</dbReference>
<comment type="similarity">
    <text evidence="1">Belongs to the DNA polymerase type-B family.</text>
</comment>
<dbReference type="EC" id="2.7.7.7" evidence="2"/>
<keyword evidence="5" id="KW-0235">DNA replication</keyword>
<dbReference type="InterPro" id="IPR012337">
    <property type="entry name" value="RNaseH-like_sf"/>
</dbReference>
<organism evidence="10 11">
    <name type="scientific">Meloidogyne incognita</name>
    <name type="common">Southern root-knot nematode worm</name>
    <name type="synonym">Oxyuris incognita</name>
    <dbReference type="NCBI Taxonomy" id="6306"/>
    <lineage>
        <taxon>Eukaryota</taxon>
        <taxon>Metazoa</taxon>
        <taxon>Ecdysozoa</taxon>
        <taxon>Nematoda</taxon>
        <taxon>Chromadorea</taxon>
        <taxon>Rhabditida</taxon>
        <taxon>Tylenchina</taxon>
        <taxon>Tylenchomorpha</taxon>
        <taxon>Tylenchoidea</taxon>
        <taxon>Meloidogynidae</taxon>
        <taxon>Meloidogyninae</taxon>
        <taxon>Meloidogyne</taxon>
        <taxon>Meloidogyne incognita group</taxon>
    </lineage>
</organism>
<comment type="catalytic activity">
    <reaction evidence="8">
        <text>DNA(n) + a 2'-deoxyribonucleoside 5'-triphosphate = DNA(n+1) + diphosphate</text>
        <dbReference type="Rhea" id="RHEA:22508"/>
        <dbReference type="Rhea" id="RHEA-COMP:17339"/>
        <dbReference type="Rhea" id="RHEA-COMP:17340"/>
        <dbReference type="ChEBI" id="CHEBI:33019"/>
        <dbReference type="ChEBI" id="CHEBI:61560"/>
        <dbReference type="ChEBI" id="CHEBI:173112"/>
        <dbReference type="EC" id="2.7.7.7"/>
    </reaction>
</comment>
<dbReference type="Gene3D" id="3.40.960.10">
    <property type="entry name" value="VSR Endonuclease"/>
    <property type="match status" value="1"/>
</dbReference>
<sequence length="1514" mass="174933">MNSEPFVIESVREIRSRSRNTNGEICSVRFFNFEDQPRPDLTLTTLISRLLERVIDNRPEPLLIGLQLHPPAFNNPFTVPLRPPSQNNAAALAAAIERLNEISKANIDLMQGTTTTKVIAVWPLDTHRVDHPADHRGNSVIQGSCNFDLEHVTTSNSRSIIKINNPNDRYCLARCIYIGLTKINLFDLNVRRITPQEQTNQFREFCRQQETHINNVTELMQNSGIPLDLQEYSLNHVETLQRYVNENVGGEGEIRIVVFKKEQQYQIVFKGKGKAARFNLCILLENGHYNYIQRPEQLFKAHKFCIDCEKAVTRSYHWAGCTVVCRLCMRFGQNYPCQIIERIPCNDCGFIFPQRGCYEHHLTNQPPAEMVGPRTRNFRSICQTRRICSQCDRIIFGVQQQQLHNCILEQQQQQQQQLQHLNGQLIICSKCQGPHLQEHPCYIQPLENTIVGEGEVDDSESSTEPEINDSDCSSLNLPRQQGENLQRRMHRKKLPLRFCFFDAETSQETLMNVGVNNTGYKHIPLLIVAEILCEKCIAAGIGIKDIGRHANGCFCGNPRGERWRRWCSPPFRNAHSDSTPFPDSLGYNPRRMYFHCFDNELESPVDQFLDYLFSYGPQQMLTLCVAHNGGKYDFHLILEALHRRNLPPTNLCTTGLKIYSIKIGGNHQRKILFKDSINFFVCELDALTKVFSIPQEVATSKPFFPYLYIMRQHLHTRIIGLPAIEYYQPQFKKPEIRENLIVWHRQQQQNQTNSNTFQLREQLILYCSNDVAILRHSVLRYRELISEHTGGLDPFLIASTAAGLALATMRRCFLRKNWLVHSPEGGFLRGRRASAESQRYIKFFEIENKAAEGKVQCAQWAIGEANVEDCGYRLDGLWHRLPPLKPLAIEYNGCFYHGCPQCFPIRDQRLAANRTAEELYERTQSRLLELEQQGYSLHVVWGHEMKERLRFNPPLRRVWNEIDVVRPMDPRKDCLRGGRTEPFKLYHLCGEDEEISYIDIISLYPFVMKAREFPVGYPVVLTKETLTQPPNAPLPWTQPRHNRYKGLLLVRVLPPQSMQGFPPLLGFRTSDGRLTFPLCAHCANNKQQQQCRHSTEKRSWVSGFTHVELNKALELGYMILDIFEVWHYDIWDAYLFKDYVNTFVGLKQQASGWPQNCASEEDRKNYISEFERLEGIKIDPLKVEVNPGLRMIAKILANSLWGKLAQRVGNTEVIYAQTPKEFHNLLNDPTNETLDFEHVNEGMDRCVIRKKPEFAKPCTTNCLHVAAFVTSYARLHLYSYMEQVRSVNGQLLYCDTDSIFYVTRVGGSKVVEGDALGQMKREHPERRIIEFICGGPKNYGFRHVDGTTGGDERAELKIRSFPLSYSSSQLLNFDTMKQLILNQYNIDGEIDEMLPDNFLYSKENMIRLEFPQIGRTQLSDLYTIMTRKDYRACFEKGRIRPNMETLPFGHGNILSQNEEQINIAARRSLISDQLDHTQIAQGYSPQPQQTLQFDLLGNPGSSRWTEEDYLQRYG</sequence>
<dbReference type="InterPro" id="IPR006172">
    <property type="entry name" value="DNA-dir_DNA_pol_B"/>
</dbReference>
<keyword evidence="3" id="KW-0808">Transferase</keyword>
<keyword evidence="7" id="KW-0238">DNA-binding</keyword>
<dbReference type="PANTHER" id="PTHR33568">
    <property type="entry name" value="DNA POLYMERASE"/>
    <property type="match status" value="1"/>
</dbReference>
<evidence type="ECO:0000313" key="11">
    <source>
        <dbReference type="WBParaSite" id="Minc3s00916g18855"/>
    </source>
</evidence>
<evidence type="ECO:0000256" key="1">
    <source>
        <dbReference type="ARBA" id="ARBA00005755"/>
    </source>
</evidence>
<dbReference type="WBParaSite" id="Minc3s00916g18855">
    <property type="protein sequence ID" value="Minc3s00916g18855"/>
    <property type="gene ID" value="Minc3s00916g18855"/>
</dbReference>
<evidence type="ECO:0000256" key="8">
    <source>
        <dbReference type="ARBA" id="ARBA00049244"/>
    </source>
</evidence>
<evidence type="ECO:0000256" key="5">
    <source>
        <dbReference type="ARBA" id="ARBA00022705"/>
    </source>
</evidence>
<reference evidence="11" key="1">
    <citation type="submission" date="2022-11" db="UniProtKB">
        <authorList>
            <consortium name="WormBaseParasite"/>
        </authorList>
    </citation>
    <scope>IDENTIFICATION</scope>
</reference>
<dbReference type="Pfam" id="PF03175">
    <property type="entry name" value="DNA_pol_B_2"/>
    <property type="match status" value="2"/>
</dbReference>
<evidence type="ECO:0000256" key="7">
    <source>
        <dbReference type="ARBA" id="ARBA00023125"/>
    </source>
</evidence>
<keyword evidence="6" id="KW-0239">DNA-directed DNA polymerase</keyword>
<keyword evidence="4" id="KW-0548">Nucleotidyltransferase</keyword>
<feature type="domain" description="DNA-directed DNA polymerase family B mitochondria/virus" evidence="9">
    <location>
        <begin position="625"/>
        <end position="817"/>
    </location>
</feature>
<evidence type="ECO:0000256" key="4">
    <source>
        <dbReference type="ARBA" id="ARBA00022695"/>
    </source>
</evidence>
<accession>A0A914LUV7</accession>
<proteinExistence type="inferred from homology"/>
<evidence type="ECO:0000256" key="2">
    <source>
        <dbReference type="ARBA" id="ARBA00012417"/>
    </source>
</evidence>
<dbReference type="GO" id="GO:0006260">
    <property type="term" value="P:DNA replication"/>
    <property type="evidence" value="ECO:0007669"/>
    <property type="project" value="UniProtKB-KW"/>
</dbReference>
<dbReference type="GO" id="GO:0003887">
    <property type="term" value="F:DNA-directed DNA polymerase activity"/>
    <property type="evidence" value="ECO:0007669"/>
    <property type="project" value="UniProtKB-KW"/>
</dbReference>
<protein>
    <recommendedName>
        <fullName evidence="2">DNA-directed DNA polymerase</fullName>
        <ecNumber evidence="2">2.7.7.7</ecNumber>
    </recommendedName>
</protein>
<name>A0A914LUV7_MELIC</name>
<keyword evidence="10" id="KW-1185">Reference proteome</keyword>
<dbReference type="SUPFAM" id="SSF56672">
    <property type="entry name" value="DNA/RNA polymerases"/>
    <property type="match status" value="1"/>
</dbReference>
<dbReference type="PANTHER" id="PTHR33568:SF3">
    <property type="entry name" value="DNA-DIRECTED DNA POLYMERASE"/>
    <property type="match status" value="1"/>
</dbReference>
<evidence type="ECO:0000256" key="3">
    <source>
        <dbReference type="ARBA" id="ARBA00022679"/>
    </source>
</evidence>
<dbReference type="GO" id="GO:0003677">
    <property type="term" value="F:DNA binding"/>
    <property type="evidence" value="ECO:0007669"/>
    <property type="project" value="UniProtKB-KW"/>
</dbReference>
<dbReference type="InterPro" id="IPR036397">
    <property type="entry name" value="RNaseH_sf"/>
</dbReference>
<feature type="domain" description="DNA-directed DNA polymerase family B mitochondria/virus" evidence="9">
    <location>
        <begin position="974"/>
        <end position="1152"/>
    </location>
</feature>
<dbReference type="Proteomes" id="UP000887563">
    <property type="component" value="Unplaced"/>
</dbReference>
<dbReference type="InterPro" id="IPR043502">
    <property type="entry name" value="DNA/RNA_pol_sf"/>
</dbReference>
<evidence type="ECO:0000256" key="6">
    <source>
        <dbReference type="ARBA" id="ARBA00022932"/>
    </source>
</evidence>
<dbReference type="GO" id="GO:0042575">
    <property type="term" value="C:DNA polymerase complex"/>
    <property type="evidence" value="ECO:0007669"/>
    <property type="project" value="UniProtKB-ARBA"/>
</dbReference>
<dbReference type="InterPro" id="IPR004868">
    <property type="entry name" value="DNA-dir_DNA_pol_B_mt/vir"/>
</dbReference>
<evidence type="ECO:0000259" key="9">
    <source>
        <dbReference type="Pfam" id="PF03175"/>
    </source>
</evidence>
<dbReference type="Gene3D" id="3.30.420.10">
    <property type="entry name" value="Ribonuclease H-like superfamily/Ribonuclease H"/>
    <property type="match status" value="1"/>
</dbReference>
<dbReference type="Gene3D" id="3.90.1600.10">
    <property type="entry name" value="Palm domain of DNA polymerase"/>
    <property type="match status" value="1"/>
</dbReference>
<dbReference type="GO" id="GO:0000166">
    <property type="term" value="F:nucleotide binding"/>
    <property type="evidence" value="ECO:0007669"/>
    <property type="project" value="InterPro"/>
</dbReference>
<evidence type="ECO:0000313" key="10">
    <source>
        <dbReference type="Proteomes" id="UP000887563"/>
    </source>
</evidence>